<feature type="domain" description="Cytochrome c" evidence="11">
    <location>
        <begin position="28"/>
        <end position="107"/>
    </location>
</feature>
<gene>
    <name evidence="12" type="ORF">C1704_14980</name>
</gene>
<feature type="domain" description="Cytochrome c" evidence="11">
    <location>
        <begin position="117"/>
        <end position="204"/>
    </location>
</feature>
<feature type="chain" id="PRO_5015455096" evidence="10">
    <location>
        <begin position="23"/>
        <end position="204"/>
    </location>
</feature>
<feature type="binding site" description="covalent" evidence="8">
    <location>
        <position position="138"/>
    </location>
    <ligand>
        <name>heme c</name>
        <dbReference type="ChEBI" id="CHEBI:61717"/>
        <label>2</label>
    </ligand>
</feature>
<dbReference type="Gene3D" id="1.10.760.10">
    <property type="entry name" value="Cytochrome c-like domain"/>
    <property type="match status" value="2"/>
</dbReference>
<dbReference type="GO" id="GO:0020037">
    <property type="term" value="F:heme binding"/>
    <property type="evidence" value="ECO:0007669"/>
    <property type="project" value="InterPro"/>
</dbReference>
<name>A0A2S5SRB3_9BURK</name>
<dbReference type="InterPro" id="IPR050597">
    <property type="entry name" value="Cytochrome_c_Oxidase_Subunit"/>
</dbReference>
<comment type="subcellular location">
    <subcellularLocation>
        <location evidence="1">Periplasm</location>
    </subcellularLocation>
</comment>
<comment type="PTM">
    <text evidence="8">Binds 2 heme c groups covalently per subunit.</text>
</comment>
<evidence type="ECO:0000313" key="12">
    <source>
        <dbReference type="EMBL" id="PPE65246.1"/>
    </source>
</evidence>
<dbReference type="PANTHER" id="PTHR33751">
    <property type="entry name" value="CBB3-TYPE CYTOCHROME C OXIDASE SUBUNIT FIXP"/>
    <property type="match status" value="1"/>
</dbReference>
<feature type="binding site" description="axial binding residue" evidence="9">
    <location>
        <position position="181"/>
    </location>
    <ligand>
        <name>heme c</name>
        <dbReference type="ChEBI" id="CHEBI:61717"/>
        <label>2</label>
    </ligand>
    <ligandPart>
        <name>Fe</name>
        <dbReference type="ChEBI" id="CHEBI:18248"/>
    </ligandPart>
</feature>
<evidence type="ECO:0000256" key="5">
    <source>
        <dbReference type="ARBA" id="ARBA00022764"/>
    </source>
</evidence>
<dbReference type="InterPro" id="IPR036909">
    <property type="entry name" value="Cyt_c-like_dom_sf"/>
</dbReference>
<reference evidence="12 13" key="1">
    <citation type="submission" date="2018-02" db="EMBL/GenBank/DDBJ databases">
        <title>Reclassifiation of [Polyangium] brachysporum DSM 7029 as Guopingzhaonella breviflexa gen. nov., sp. nov., a member of the family Comamonadaceae.</title>
        <authorList>
            <person name="Tang B."/>
        </authorList>
    </citation>
    <scope>NUCLEOTIDE SEQUENCE [LARGE SCALE GENOMIC DNA]</scope>
    <source>
        <strain evidence="12 13">BCRC 80649</strain>
    </source>
</reference>
<sequence length="204" mass="21574">MKSIAPLLFAAFAWAAPTLASAQAPAKPDLAKGQAIANQVCVACHTVDGSRGTPANPIIAGQHPEYLVKQLQEFKSGKRQNAVMAGFAATLSDEDMRNVAAFYAGREARPGAATNKDTIRLGERIYRGGIAEKSVPACAGCHGPAGSGIPSQYPRLSGQHFDYTEAQMIAFRSGARVNLQMNPIAARMSDVEIKAVSDYIAGLR</sequence>
<dbReference type="PIRSF" id="PIRSF000005">
    <property type="entry name" value="Cytochrome_c4"/>
    <property type="match status" value="1"/>
</dbReference>
<protein>
    <submittedName>
        <fullName evidence="12">Cytochrome c4</fullName>
    </submittedName>
</protein>
<evidence type="ECO:0000256" key="2">
    <source>
        <dbReference type="ARBA" id="ARBA00022448"/>
    </source>
</evidence>
<accession>A0A2S5SRB3</accession>
<feature type="binding site" description="axial binding residue" evidence="9">
    <location>
        <position position="142"/>
    </location>
    <ligand>
        <name>heme c</name>
        <dbReference type="ChEBI" id="CHEBI:61717"/>
        <label>2</label>
    </ligand>
    <ligandPart>
        <name>Fe</name>
        <dbReference type="ChEBI" id="CHEBI:18248"/>
    </ligandPart>
</feature>
<evidence type="ECO:0000256" key="7">
    <source>
        <dbReference type="ARBA" id="ARBA00023004"/>
    </source>
</evidence>
<organism evidence="12 13">
    <name type="scientific">Caldimonas caldifontis</name>
    <dbReference type="NCBI Taxonomy" id="1452508"/>
    <lineage>
        <taxon>Bacteria</taxon>
        <taxon>Pseudomonadati</taxon>
        <taxon>Pseudomonadota</taxon>
        <taxon>Betaproteobacteria</taxon>
        <taxon>Burkholderiales</taxon>
        <taxon>Sphaerotilaceae</taxon>
        <taxon>Caldimonas</taxon>
    </lineage>
</organism>
<feature type="binding site" description="axial binding residue" evidence="9">
    <location>
        <position position="84"/>
    </location>
    <ligand>
        <name>heme c</name>
        <dbReference type="ChEBI" id="CHEBI:61717"/>
        <label>1</label>
    </ligand>
    <ligandPart>
        <name>Fe</name>
        <dbReference type="ChEBI" id="CHEBI:18248"/>
    </ligandPart>
</feature>
<evidence type="ECO:0000256" key="8">
    <source>
        <dbReference type="PIRSR" id="PIRSR000005-1"/>
    </source>
</evidence>
<dbReference type="OrthoDB" id="9773456at2"/>
<dbReference type="InterPro" id="IPR009056">
    <property type="entry name" value="Cyt_c-like_dom"/>
</dbReference>
<dbReference type="InterPro" id="IPR024167">
    <property type="entry name" value="Cytochrome_c4-like"/>
</dbReference>
<dbReference type="PANTHER" id="PTHR33751:SF9">
    <property type="entry name" value="CYTOCHROME C4"/>
    <property type="match status" value="1"/>
</dbReference>
<feature type="signal peptide" evidence="10">
    <location>
        <begin position="1"/>
        <end position="22"/>
    </location>
</feature>
<keyword evidence="3 8" id="KW-0349">Heme</keyword>
<evidence type="ECO:0000313" key="13">
    <source>
        <dbReference type="Proteomes" id="UP000238605"/>
    </source>
</evidence>
<evidence type="ECO:0000256" key="1">
    <source>
        <dbReference type="ARBA" id="ARBA00004418"/>
    </source>
</evidence>
<dbReference type="EMBL" id="PSNX01000015">
    <property type="protein sequence ID" value="PPE65246.1"/>
    <property type="molecule type" value="Genomic_DNA"/>
</dbReference>
<evidence type="ECO:0000256" key="10">
    <source>
        <dbReference type="SAM" id="SignalP"/>
    </source>
</evidence>
<dbReference type="AlphaFoldDB" id="A0A2S5SRB3"/>
<evidence type="ECO:0000256" key="4">
    <source>
        <dbReference type="ARBA" id="ARBA00022723"/>
    </source>
</evidence>
<dbReference type="SUPFAM" id="SSF46626">
    <property type="entry name" value="Cytochrome c"/>
    <property type="match status" value="2"/>
</dbReference>
<comment type="caution">
    <text evidence="12">The sequence shown here is derived from an EMBL/GenBank/DDBJ whole genome shotgun (WGS) entry which is preliminary data.</text>
</comment>
<feature type="binding site" description="covalent" evidence="8">
    <location>
        <position position="141"/>
    </location>
    <ligand>
        <name>heme c</name>
        <dbReference type="ChEBI" id="CHEBI:61717"/>
        <label>2</label>
    </ligand>
</feature>
<keyword evidence="2" id="KW-0813">Transport</keyword>
<keyword evidence="13" id="KW-1185">Reference proteome</keyword>
<dbReference type="GO" id="GO:0005506">
    <property type="term" value="F:iron ion binding"/>
    <property type="evidence" value="ECO:0007669"/>
    <property type="project" value="InterPro"/>
</dbReference>
<keyword evidence="7 9" id="KW-0408">Iron</keyword>
<dbReference type="Pfam" id="PF13442">
    <property type="entry name" value="Cytochrome_CBB3"/>
    <property type="match status" value="2"/>
</dbReference>
<feature type="binding site" description="axial binding residue" evidence="9">
    <location>
        <position position="45"/>
    </location>
    <ligand>
        <name>heme c</name>
        <dbReference type="ChEBI" id="CHEBI:61717"/>
        <label>1</label>
    </ligand>
    <ligandPart>
        <name>Fe</name>
        <dbReference type="ChEBI" id="CHEBI:18248"/>
    </ligandPart>
</feature>
<evidence type="ECO:0000256" key="3">
    <source>
        <dbReference type="ARBA" id="ARBA00022617"/>
    </source>
</evidence>
<keyword evidence="6" id="KW-0249">Electron transport</keyword>
<evidence type="ECO:0000256" key="6">
    <source>
        <dbReference type="ARBA" id="ARBA00022982"/>
    </source>
</evidence>
<feature type="binding site" description="covalent" evidence="8">
    <location>
        <position position="41"/>
    </location>
    <ligand>
        <name>heme c</name>
        <dbReference type="ChEBI" id="CHEBI:61717"/>
        <label>1</label>
    </ligand>
</feature>
<dbReference type="GO" id="GO:0009055">
    <property type="term" value="F:electron transfer activity"/>
    <property type="evidence" value="ECO:0007669"/>
    <property type="project" value="InterPro"/>
</dbReference>
<proteinExistence type="predicted"/>
<evidence type="ECO:0000259" key="11">
    <source>
        <dbReference type="PROSITE" id="PS51007"/>
    </source>
</evidence>
<keyword evidence="10" id="KW-0732">Signal</keyword>
<feature type="binding site" description="covalent" evidence="8">
    <location>
        <position position="44"/>
    </location>
    <ligand>
        <name>heme c</name>
        <dbReference type="ChEBI" id="CHEBI:61717"/>
        <label>1</label>
    </ligand>
</feature>
<dbReference type="PROSITE" id="PS51007">
    <property type="entry name" value="CYTC"/>
    <property type="match status" value="2"/>
</dbReference>
<dbReference type="Proteomes" id="UP000238605">
    <property type="component" value="Unassembled WGS sequence"/>
</dbReference>
<evidence type="ECO:0000256" key="9">
    <source>
        <dbReference type="PIRSR" id="PIRSR000005-2"/>
    </source>
</evidence>
<keyword evidence="5" id="KW-0574">Periplasm</keyword>
<dbReference type="RefSeq" id="WP_104303687.1">
    <property type="nucleotide sequence ID" value="NZ_PSNX01000015.1"/>
</dbReference>
<dbReference type="GO" id="GO:0042597">
    <property type="term" value="C:periplasmic space"/>
    <property type="evidence" value="ECO:0007669"/>
    <property type="project" value="UniProtKB-SubCell"/>
</dbReference>
<keyword evidence="4 9" id="KW-0479">Metal-binding</keyword>